<feature type="domain" description="AAA+ ATPase" evidence="4">
    <location>
        <begin position="256"/>
        <end position="379"/>
    </location>
</feature>
<name>A0AAX0YV58_9GAMM</name>
<dbReference type="SUPFAM" id="SSF52540">
    <property type="entry name" value="P-loop containing nucleoside triphosphate hydrolases"/>
    <property type="match status" value="1"/>
</dbReference>
<dbReference type="PANTHER" id="PTHR30258">
    <property type="entry name" value="TYPE II SECRETION SYSTEM PROTEIN GSPE-RELATED"/>
    <property type="match status" value="1"/>
</dbReference>
<sequence>MILDNEILHSKFTSICKRLLSRDFPIFVAESGNIYLDDTVIASAPNEYSEIRRYYAMIFKVQINKEKIFNLEKTAIQDALQQFTTESGINDLSESNAKKKLRQWAIKAIQNNASDLHIYMEPSRTRIDFRKDGVINRSLRITDDYRAVKAVVRTIYDKGRAKQEYSESSTQSNSYCFTVTDFDIPDESKPGHRKHIDSIDVTLRIEKALYETKIRNANQAQKAVIRISTTQQSRNLEQLSIPAGIRKQIELIMQRPSGFIIISGPTGSGKSTLAHGALHYIPEGKVLEALEDPVEVIADHNSLITQSNVSPTEGFNFQLRSLMRKDPDGIFIGEMRDSESAAIGMTAASTGHLVLTTTHANNTLLTLVRLKDLGISYADMGTEGTLSMFLAQRLVPKLCQHCATITSNNELYTKLKLHDAHLQVNKNEITIKHCNKNGCVHCTNGIVGRLPIIEYLLFDKPIYQYIREEKIHEIEPYIRKQGWLSLADRARIACSKGLVDPLTINLFVENVFDEIEQISYV</sequence>
<dbReference type="Gene3D" id="3.40.50.300">
    <property type="entry name" value="P-loop containing nucleotide triphosphate hydrolases"/>
    <property type="match status" value="1"/>
</dbReference>
<dbReference type="SMART" id="SM00382">
    <property type="entry name" value="AAA"/>
    <property type="match status" value="1"/>
</dbReference>
<reference evidence="5 6" key="1">
    <citation type="submission" date="2018-01" db="EMBL/GenBank/DDBJ databases">
        <title>Whole genome sequencing of Histamine producing bacteria.</title>
        <authorList>
            <person name="Butler K."/>
        </authorList>
    </citation>
    <scope>NUCLEOTIDE SEQUENCE [LARGE SCALE GENOMIC DNA]</scope>
    <source>
        <strain evidence="5 6">A1-4</strain>
    </source>
</reference>
<comment type="similarity">
    <text evidence="1">Belongs to the GSP E family.</text>
</comment>
<dbReference type="Proteomes" id="UP000240728">
    <property type="component" value="Unassembled WGS sequence"/>
</dbReference>
<dbReference type="InterPro" id="IPR003593">
    <property type="entry name" value="AAA+_ATPase"/>
</dbReference>
<evidence type="ECO:0000256" key="2">
    <source>
        <dbReference type="ARBA" id="ARBA00022741"/>
    </source>
</evidence>
<organism evidence="5 6">
    <name type="scientific">Photobacterium kishitanii</name>
    <dbReference type="NCBI Taxonomy" id="318456"/>
    <lineage>
        <taxon>Bacteria</taxon>
        <taxon>Pseudomonadati</taxon>
        <taxon>Pseudomonadota</taxon>
        <taxon>Gammaproteobacteria</taxon>
        <taxon>Vibrionales</taxon>
        <taxon>Vibrionaceae</taxon>
        <taxon>Photobacterium</taxon>
    </lineage>
</organism>
<dbReference type="InterPro" id="IPR001482">
    <property type="entry name" value="T2SS/T4SS_dom"/>
</dbReference>
<dbReference type="GO" id="GO:0005524">
    <property type="term" value="F:ATP binding"/>
    <property type="evidence" value="ECO:0007669"/>
    <property type="project" value="UniProtKB-KW"/>
</dbReference>
<dbReference type="Gene3D" id="3.30.450.90">
    <property type="match status" value="1"/>
</dbReference>
<dbReference type="GO" id="GO:0016887">
    <property type="term" value="F:ATP hydrolysis activity"/>
    <property type="evidence" value="ECO:0007669"/>
    <property type="project" value="TreeGrafter"/>
</dbReference>
<evidence type="ECO:0000259" key="4">
    <source>
        <dbReference type="SMART" id="SM00382"/>
    </source>
</evidence>
<evidence type="ECO:0000313" key="5">
    <source>
        <dbReference type="EMBL" id="PSX44074.1"/>
    </source>
</evidence>
<dbReference type="InterPro" id="IPR027417">
    <property type="entry name" value="P-loop_NTPase"/>
</dbReference>
<accession>A0AAX0YV58</accession>
<dbReference type="RefSeq" id="WP_052957430.1">
    <property type="nucleotide sequence ID" value="NZ_JZTB01000014.1"/>
</dbReference>
<gene>
    <name evidence="5" type="ORF">C0W53_15720</name>
</gene>
<dbReference type="AlphaFoldDB" id="A0AAX0YV58"/>
<dbReference type="PANTHER" id="PTHR30258:SF1">
    <property type="entry name" value="PROTEIN TRANSPORT PROTEIN HOFB HOMOLOG"/>
    <property type="match status" value="1"/>
</dbReference>
<proteinExistence type="inferred from homology"/>
<keyword evidence="6" id="KW-1185">Reference proteome</keyword>
<keyword evidence="2" id="KW-0547">Nucleotide-binding</keyword>
<evidence type="ECO:0000256" key="1">
    <source>
        <dbReference type="ARBA" id="ARBA00006611"/>
    </source>
</evidence>
<evidence type="ECO:0000256" key="3">
    <source>
        <dbReference type="ARBA" id="ARBA00022840"/>
    </source>
</evidence>
<protein>
    <recommendedName>
        <fullName evidence="4">AAA+ ATPase domain-containing protein</fullName>
    </recommendedName>
</protein>
<dbReference type="GO" id="GO:0005886">
    <property type="term" value="C:plasma membrane"/>
    <property type="evidence" value="ECO:0007669"/>
    <property type="project" value="TreeGrafter"/>
</dbReference>
<comment type="caution">
    <text evidence="5">The sequence shown here is derived from an EMBL/GenBank/DDBJ whole genome shotgun (WGS) entry which is preliminary data.</text>
</comment>
<dbReference type="Pfam" id="PF00437">
    <property type="entry name" value="T2SSE"/>
    <property type="match status" value="1"/>
</dbReference>
<evidence type="ECO:0000313" key="6">
    <source>
        <dbReference type="Proteomes" id="UP000240728"/>
    </source>
</evidence>
<dbReference type="EMBL" id="PYOZ01000010">
    <property type="protein sequence ID" value="PSX44074.1"/>
    <property type="molecule type" value="Genomic_DNA"/>
</dbReference>
<keyword evidence="3" id="KW-0067">ATP-binding</keyword>